<evidence type="ECO:0000259" key="1">
    <source>
        <dbReference type="Pfam" id="PF13439"/>
    </source>
</evidence>
<dbReference type="Proteomes" id="UP000184076">
    <property type="component" value="Unassembled WGS sequence"/>
</dbReference>
<evidence type="ECO:0000313" key="2">
    <source>
        <dbReference type="EMBL" id="SHF57795.1"/>
    </source>
</evidence>
<dbReference type="EMBL" id="FQVB01000021">
    <property type="protein sequence ID" value="SHF57795.1"/>
    <property type="molecule type" value="Genomic_DNA"/>
</dbReference>
<dbReference type="SUPFAM" id="SSF53756">
    <property type="entry name" value="UDP-Glycosyltransferase/glycogen phosphorylase"/>
    <property type="match status" value="1"/>
</dbReference>
<evidence type="ECO:0000313" key="3">
    <source>
        <dbReference type="Proteomes" id="UP000184076"/>
    </source>
</evidence>
<keyword evidence="2" id="KW-0808">Transferase</keyword>
<accession>A0A1M5CST8</accession>
<proteinExistence type="predicted"/>
<organism evidence="2 3">
    <name type="scientific">Desulfacinum infernum DSM 9756</name>
    <dbReference type="NCBI Taxonomy" id="1121391"/>
    <lineage>
        <taxon>Bacteria</taxon>
        <taxon>Pseudomonadati</taxon>
        <taxon>Thermodesulfobacteriota</taxon>
        <taxon>Syntrophobacteria</taxon>
        <taxon>Syntrophobacterales</taxon>
        <taxon>Syntrophobacteraceae</taxon>
        <taxon>Desulfacinum</taxon>
    </lineage>
</organism>
<dbReference type="InterPro" id="IPR050194">
    <property type="entry name" value="Glycosyltransferase_grp1"/>
</dbReference>
<gene>
    <name evidence="2" type="ORF">SAMN02745206_02268</name>
</gene>
<dbReference type="GO" id="GO:0016757">
    <property type="term" value="F:glycosyltransferase activity"/>
    <property type="evidence" value="ECO:0007669"/>
    <property type="project" value="UniProtKB-ARBA"/>
</dbReference>
<dbReference type="Pfam" id="PF13692">
    <property type="entry name" value="Glyco_trans_1_4"/>
    <property type="match status" value="1"/>
</dbReference>
<reference evidence="3" key="1">
    <citation type="submission" date="2016-11" db="EMBL/GenBank/DDBJ databases">
        <authorList>
            <person name="Varghese N."/>
            <person name="Submissions S."/>
        </authorList>
    </citation>
    <scope>NUCLEOTIDE SEQUENCE [LARGE SCALE GENOMIC DNA]</scope>
    <source>
        <strain evidence="3">DSM 9756</strain>
    </source>
</reference>
<name>A0A1M5CST8_9BACT</name>
<dbReference type="CDD" id="cd03801">
    <property type="entry name" value="GT4_PimA-like"/>
    <property type="match status" value="1"/>
</dbReference>
<protein>
    <submittedName>
        <fullName evidence="2">Glycosyltransferase involved in cell wall bisynthesis</fullName>
    </submittedName>
</protein>
<dbReference type="Pfam" id="PF13439">
    <property type="entry name" value="Glyco_transf_4"/>
    <property type="match status" value="1"/>
</dbReference>
<feature type="domain" description="Glycosyltransferase subfamily 4-like N-terminal" evidence="1">
    <location>
        <begin position="38"/>
        <end position="162"/>
    </location>
</feature>
<keyword evidence="3" id="KW-1185">Reference proteome</keyword>
<dbReference type="InterPro" id="IPR028098">
    <property type="entry name" value="Glyco_trans_4-like_N"/>
</dbReference>
<dbReference type="AlphaFoldDB" id="A0A1M5CST8"/>
<sequence>MVTPHAPGSKLGERMDGLTIHRFRYFPERLEHLAHEGGILEKIKRRPWVLLQVPFFLAAQVLLIRRLTADRSFQGVHAHWILPQGLCAVLAQMGRRDGVPILCTSHGGDLFGLRGHLFDALRRWVLRRSAALTVVSRAMAEKLRAAGIQTPCHVIPMGTDLSTLFTPDARAPRRKATILFVGRLVEKKGVRYLIEAFGHVRRRIADAELWIVGSGPEEPLLKKLAASIAPVRSLGSELEASAPSDLPPHPGAITFFGPVAHEDLPHFYRAATVTVVPSVVARSGDQEGLGLVMVEAMGCGCPVIASDLPAIRDVIRHGETGLLAPPEQSTSLADAICRALTDPGLLKNLSDHGREWARRHFDWNEIGEKYKRLLNRLQGSPEITRCGRSRASRQ</sequence>
<dbReference type="PANTHER" id="PTHR45947">
    <property type="entry name" value="SULFOQUINOVOSYL TRANSFERASE SQD2"/>
    <property type="match status" value="1"/>
</dbReference>
<dbReference type="STRING" id="1121391.SAMN02745206_02268"/>
<dbReference type="Gene3D" id="3.40.50.2000">
    <property type="entry name" value="Glycogen Phosphorylase B"/>
    <property type="match status" value="2"/>
</dbReference>
<dbReference type="PANTHER" id="PTHR45947:SF3">
    <property type="entry name" value="SULFOQUINOVOSYL TRANSFERASE SQD2"/>
    <property type="match status" value="1"/>
</dbReference>